<dbReference type="EC" id="2.7.11.1" evidence="1"/>
<organism evidence="6 7">
    <name type="scientific">Sclerotinia nivalis</name>
    <dbReference type="NCBI Taxonomy" id="352851"/>
    <lineage>
        <taxon>Eukaryota</taxon>
        <taxon>Fungi</taxon>
        <taxon>Dikarya</taxon>
        <taxon>Ascomycota</taxon>
        <taxon>Pezizomycotina</taxon>
        <taxon>Leotiomycetes</taxon>
        <taxon>Helotiales</taxon>
        <taxon>Sclerotiniaceae</taxon>
        <taxon>Sclerotinia</taxon>
    </lineage>
</organism>
<dbReference type="Pfam" id="PF17667">
    <property type="entry name" value="Pkinase_fungal"/>
    <property type="match status" value="1"/>
</dbReference>
<evidence type="ECO:0000313" key="7">
    <source>
        <dbReference type="Proteomes" id="UP001152300"/>
    </source>
</evidence>
<comment type="caution">
    <text evidence="6">The sequence shown here is derived from an EMBL/GenBank/DDBJ whole genome shotgun (WGS) entry which is preliminary data.</text>
</comment>
<keyword evidence="7" id="KW-1185">Reference proteome</keyword>
<dbReference type="InterPro" id="IPR040976">
    <property type="entry name" value="Pkinase_fungal"/>
</dbReference>
<dbReference type="GO" id="GO:0004674">
    <property type="term" value="F:protein serine/threonine kinase activity"/>
    <property type="evidence" value="ECO:0007669"/>
    <property type="project" value="UniProtKB-EC"/>
</dbReference>
<evidence type="ECO:0000256" key="3">
    <source>
        <dbReference type="ARBA" id="ARBA00048679"/>
    </source>
</evidence>
<name>A0A9X0ASS0_9HELO</name>
<comment type="catalytic activity">
    <reaction evidence="2">
        <text>L-threonyl-[protein] + ATP = O-phospho-L-threonyl-[protein] + ADP + H(+)</text>
        <dbReference type="Rhea" id="RHEA:46608"/>
        <dbReference type="Rhea" id="RHEA-COMP:11060"/>
        <dbReference type="Rhea" id="RHEA-COMP:11605"/>
        <dbReference type="ChEBI" id="CHEBI:15378"/>
        <dbReference type="ChEBI" id="CHEBI:30013"/>
        <dbReference type="ChEBI" id="CHEBI:30616"/>
        <dbReference type="ChEBI" id="CHEBI:61977"/>
        <dbReference type="ChEBI" id="CHEBI:456216"/>
        <dbReference type="EC" id="2.7.11.1"/>
    </reaction>
</comment>
<proteinExistence type="predicted"/>
<dbReference type="InterPro" id="IPR008266">
    <property type="entry name" value="Tyr_kinase_AS"/>
</dbReference>
<dbReference type="OrthoDB" id="3509550at2759"/>
<dbReference type="PROSITE" id="PS00109">
    <property type="entry name" value="PROTEIN_KINASE_TYR"/>
    <property type="match status" value="1"/>
</dbReference>
<dbReference type="AlphaFoldDB" id="A0A9X0ASS0"/>
<dbReference type="EMBL" id="JAPEIS010000003">
    <property type="protein sequence ID" value="KAJ8067854.1"/>
    <property type="molecule type" value="Genomic_DNA"/>
</dbReference>
<accession>A0A9X0ASS0</accession>
<feature type="compositionally biased region" description="Polar residues" evidence="4">
    <location>
        <begin position="496"/>
        <end position="509"/>
    </location>
</feature>
<dbReference type="InterPro" id="IPR011009">
    <property type="entry name" value="Kinase-like_dom_sf"/>
</dbReference>
<dbReference type="PANTHER" id="PTHR38248">
    <property type="entry name" value="FUNK1 6"/>
    <property type="match status" value="1"/>
</dbReference>
<dbReference type="Proteomes" id="UP001152300">
    <property type="component" value="Unassembled WGS sequence"/>
</dbReference>
<sequence length="802" mass="91971">MVQSTLEVEMNIIQENPIHEQLDDFRTLFRKSFGTSQSLDTINNEDLRRFSSKLLWVLVSHKASELLPSRISNEDLRHDLAGAYSRVHSKSFDCNRIKPLLNAVLFNKPDQEIWEEGYNALTEYTPPLRTIVSALQQTPNTHITSSVVNSSEHRGDVDRLLNIELDKIHVDVPQIWEKFFGNVEKLETTSRAFFEKCKAGTDPYFCEGWAGWPSDAKEKAVIKWLTKFIEKLAAFAQGYRSIQTRRIIAKPEKPIPSPHSIRKLDFGFVNHTLEGTECDWSEIIIPGELKSNPDADIRSNAWTDIAKYAREVFAAQDTRRFVLGFTLCGSFMRVWEFDRVGGIASEKFDINKKGLRFVSTILGFLWMNEEEVGFDSTIKTENNQRFIEIERENRKERLIIDELMIRARCIAGRATTCWKAHHEKNSSMSFVIKDSWQYPERNEEGELLCEATKKDVVNVCRYYHHETIRILGMEDDIIGNIRKGLDITKARTSNYPRKQSVVSQNTGSIGPSGRTDKKRSSSQTNTPIPPPPSKRSRPRSSLASSADINNEASLSNERSTSPSPPASLININSREHSNRIHRRVIICDYGKPIYTASSRKSLLIALADCIGGHESLHKAGFLHRDISINNLMINEDKDKENRSWFSFLIDLDLAIKEDRKGSSGAKGKTGTRVFMAIGILMGDLHSYMHDLETFFWVLFWICIHYDGPDKKVGSTVLEYWNYGSYDSLAFIKTGMINSEEDFLKYAKLYFTPYYQPLVRCVNKLRRVVFPNGQRWKNEDPDLYSSMTKILCETWKNQEVAGM</sequence>
<evidence type="ECO:0000256" key="4">
    <source>
        <dbReference type="SAM" id="MobiDB-lite"/>
    </source>
</evidence>
<reference evidence="6" key="1">
    <citation type="submission" date="2022-11" db="EMBL/GenBank/DDBJ databases">
        <title>Genome Resource of Sclerotinia nivalis Strain SnTB1, a Plant Pathogen Isolated from American Ginseng.</title>
        <authorList>
            <person name="Fan S."/>
        </authorList>
    </citation>
    <scope>NUCLEOTIDE SEQUENCE</scope>
    <source>
        <strain evidence="6">SnTB1</strain>
    </source>
</reference>
<gene>
    <name evidence="6" type="ORF">OCU04_003445</name>
</gene>
<comment type="catalytic activity">
    <reaction evidence="3">
        <text>L-seryl-[protein] + ATP = O-phospho-L-seryl-[protein] + ADP + H(+)</text>
        <dbReference type="Rhea" id="RHEA:17989"/>
        <dbReference type="Rhea" id="RHEA-COMP:9863"/>
        <dbReference type="Rhea" id="RHEA-COMP:11604"/>
        <dbReference type="ChEBI" id="CHEBI:15378"/>
        <dbReference type="ChEBI" id="CHEBI:29999"/>
        <dbReference type="ChEBI" id="CHEBI:30616"/>
        <dbReference type="ChEBI" id="CHEBI:83421"/>
        <dbReference type="ChEBI" id="CHEBI:456216"/>
        <dbReference type="EC" id="2.7.11.1"/>
    </reaction>
</comment>
<evidence type="ECO:0000259" key="5">
    <source>
        <dbReference type="Pfam" id="PF17667"/>
    </source>
</evidence>
<evidence type="ECO:0000256" key="2">
    <source>
        <dbReference type="ARBA" id="ARBA00047899"/>
    </source>
</evidence>
<dbReference type="SUPFAM" id="SSF56112">
    <property type="entry name" value="Protein kinase-like (PK-like)"/>
    <property type="match status" value="1"/>
</dbReference>
<evidence type="ECO:0000313" key="6">
    <source>
        <dbReference type="EMBL" id="KAJ8067854.1"/>
    </source>
</evidence>
<feature type="compositionally biased region" description="Polar residues" evidence="4">
    <location>
        <begin position="546"/>
        <end position="561"/>
    </location>
</feature>
<dbReference type="Gene3D" id="1.10.510.10">
    <property type="entry name" value="Transferase(Phosphotransferase) domain 1"/>
    <property type="match status" value="1"/>
</dbReference>
<protein>
    <recommendedName>
        <fullName evidence="1">non-specific serine/threonine protein kinase</fullName>
        <ecNumber evidence="1">2.7.11.1</ecNumber>
    </recommendedName>
</protein>
<evidence type="ECO:0000256" key="1">
    <source>
        <dbReference type="ARBA" id="ARBA00012513"/>
    </source>
</evidence>
<feature type="domain" description="Fungal-type protein kinase" evidence="5">
    <location>
        <begin position="265"/>
        <end position="702"/>
    </location>
</feature>
<feature type="region of interest" description="Disordered" evidence="4">
    <location>
        <begin position="496"/>
        <end position="574"/>
    </location>
</feature>
<dbReference type="PANTHER" id="PTHR38248:SF2">
    <property type="entry name" value="FUNK1 11"/>
    <property type="match status" value="1"/>
</dbReference>